<keyword evidence="8" id="KW-0324">Glycolysis</keyword>
<dbReference type="UniPathway" id="UPA00109">
    <property type="reaction ID" value="UER00182"/>
</dbReference>
<sequence>MSADEAGFPSETFEIDTLGVPTMPSPLRLAPRYGEGFPSFVTEDVRVRFNIEVSARDPECRGPLFEKAGPRERIFFDPRETKAAIVTCGGLCPGLNNVIRSIFLELFFNYGVKEIWGIRYGYAGLNPANGFEPQLLTEEWVESILNDGGTKLGSSRGHQDPGVIVDFLVSRGMNLLFCIGGDGTQRGAWAIAQEVKRRGLKIAVVGIPKTIDNDIPYVSPSFGYHTAIARARDILESAHAEAKGAPYGIGLVKLMGREAGFIAAGATLASQQVNFCLVPEVPLILDGERGFLNVLRQRMLARQHAVIALAEGAGQDLFGTAHREYDASGNIKLHDIGGYLRERILSYFDSHGPKVNLKYFEPSYYIRSVPANTVDMLLCDQYARHAVHAAMAGKTGMVIGYWNDKFIHVPMSAVVSSKRRLDLGSELWRAVLAVTGQPATFS</sequence>
<dbReference type="KEGG" id="schv:BRCON_0878"/>
<evidence type="ECO:0000259" key="11">
    <source>
        <dbReference type="Pfam" id="PF00365"/>
    </source>
</evidence>
<comment type="similarity">
    <text evidence="9">Belongs to the phosphofructokinase type A (PFKA) family.</text>
</comment>
<comment type="cofactor">
    <cofactor evidence="1">
        <name>Mg(2+)</name>
        <dbReference type="ChEBI" id="CHEBI:18420"/>
    </cofactor>
</comment>
<dbReference type="SUPFAM" id="SSF53784">
    <property type="entry name" value="Phosphofructokinase"/>
    <property type="match status" value="1"/>
</dbReference>
<keyword evidence="2" id="KW-0808">Transferase</keyword>
<dbReference type="GO" id="GO:0005737">
    <property type="term" value="C:cytoplasm"/>
    <property type="evidence" value="ECO:0007669"/>
    <property type="project" value="UniProtKB-ARBA"/>
</dbReference>
<keyword evidence="5 12" id="KW-0418">Kinase</keyword>
<evidence type="ECO:0000256" key="9">
    <source>
        <dbReference type="ARBA" id="ARBA00038478"/>
    </source>
</evidence>
<evidence type="ECO:0000256" key="1">
    <source>
        <dbReference type="ARBA" id="ARBA00001946"/>
    </source>
</evidence>
<evidence type="ECO:0000256" key="5">
    <source>
        <dbReference type="ARBA" id="ARBA00022777"/>
    </source>
</evidence>
<evidence type="ECO:0000256" key="6">
    <source>
        <dbReference type="ARBA" id="ARBA00022840"/>
    </source>
</evidence>
<accession>A0A2Z4Y5F0</accession>
<evidence type="ECO:0000256" key="8">
    <source>
        <dbReference type="ARBA" id="ARBA00023152"/>
    </source>
</evidence>
<proteinExistence type="inferred from homology"/>
<evidence type="ECO:0000256" key="7">
    <source>
        <dbReference type="ARBA" id="ARBA00022842"/>
    </source>
</evidence>
<gene>
    <name evidence="12" type="ORF">BRCON_0878</name>
</gene>
<dbReference type="PANTHER" id="PTHR45770">
    <property type="entry name" value="ATP-DEPENDENT 6-PHOSPHOFRUCTOKINASE 1"/>
    <property type="match status" value="1"/>
</dbReference>
<name>A0A2Z4Y5F0_SUMC1</name>
<feature type="domain" description="Phosphofructokinase" evidence="11">
    <location>
        <begin position="83"/>
        <end position="389"/>
    </location>
</feature>
<dbReference type="Pfam" id="PF00365">
    <property type="entry name" value="PFK"/>
    <property type="match status" value="1"/>
</dbReference>
<reference evidence="12 13" key="1">
    <citation type="submission" date="2018-05" db="EMBL/GenBank/DDBJ databases">
        <title>A metagenomic window into the 2 km-deep terrestrial subsurface aquifer revealed taxonomically and functionally diverse microbial community comprising novel uncultured bacterial lineages.</title>
        <authorList>
            <person name="Kadnikov V.V."/>
            <person name="Mardanov A.V."/>
            <person name="Beletsky A.V."/>
            <person name="Banks D."/>
            <person name="Pimenov N.V."/>
            <person name="Frank Y.A."/>
            <person name="Karnachuk O.V."/>
            <person name="Ravin N.V."/>
        </authorList>
    </citation>
    <scope>NUCLEOTIDE SEQUENCE [LARGE SCALE GENOMIC DNA]</scope>
    <source>
        <strain evidence="12">BY</strain>
    </source>
</reference>
<dbReference type="AlphaFoldDB" id="A0A2Z4Y5F0"/>
<dbReference type="InterPro" id="IPR035966">
    <property type="entry name" value="PKF_sf"/>
</dbReference>
<dbReference type="FunFam" id="3.40.50.450:FF:000002">
    <property type="entry name" value="ATP-dependent 6-phosphofructokinase"/>
    <property type="match status" value="1"/>
</dbReference>
<evidence type="ECO:0000313" key="12">
    <source>
        <dbReference type="EMBL" id="AXA35655.1"/>
    </source>
</evidence>
<protein>
    <submittedName>
        <fullName evidence="12">`6-phosphofructokinase</fullName>
    </submittedName>
</protein>
<dbReference type="GO" id="GO:0046872">
    <property type="term" value="F:metal ion binding"/>
    <property type="evidence" value="ECO:0007669"/>
    <property type="project" value="UniProtKB-KW"/>
</dbReference>
<comment type="catalytic activity">
    <reaction evidence="10">
        <text>beta-D-fructose 6-phosphate + ATP = beta-D-fructose 1,6-bisphosphate + ADP + H(+)</text>
        <dbReference type="Rhea" id="RHEA:16109"/>
        <dbReference type="ChEBI" id="CHEBI:15378"/>
        <dbReference type="ChEBI" id="CHEBI:30616"/>
        <dbReference type="ChEBI" id="CHEBI:32966"/>
        <dbReference type="ChEBI" id="CHEBI:57634"/>
        <dbReference type="ChEBI" id="CHEBI:456216"/>
        <dbReference type="EC" id="2.7.1.11"/>
    </reaction>
</comment>
<dbReference type="InterPro" id="IPR012004">
    <property type="entry name" value="PyroP-dep_PFK_TP0108"/>
</dbReference>
<dbReference type="GO" id="GO:0005524">
    <property type="term" value="F:ATP binding"/>
    <property type="evidence" value="ECO:0007669"/>
    <property type="project" value="UniProtKB-KW"/>
</dbReference>
<dbReference type="InterPro" id="IPR022953">
    <property type="entry name" value="ATP_PFK"/>
</dbReference>
<dbReference type="Proteomes" id="UP000262583">
    <property type="component" value="Chromosome"/>
</dbReference>
<dbReference type="PRINTS" id="PR00476">
    <property type="entry name" value="PHFRCTKINASE"/>
</dbReference>
<dbReference type="EMBL" id="CP030759">
    <property type="protein sequence ID" value="AXA35655.1"/>
    <property type="molecule type" value="Genomic_DNA"/>
</dbReference>
<dbReference type="GO" id="GO:0003872">
    <property type="term" value="F:6-phosphofructokinase activity"/>
    <property type="evidence" value="ECO:0007669"/>
    <property type="project" value="UniProtKB-EC"/>
</dbReference>
<dbReference type="PIRSF" id="PIRSF000534">
    <property type="entry name" value="PPi_PFK_TP0108"/>
    <property type="match status" value="1"/>
</dbReference>
<dbReference type="GO" id="GO:0006002">
    <property type="term" value="P:fructose 6-phosphate metabolic process"/>
    <property type="evidence" value="ECO:0007669"/>
    <property type="project" value="InterPro"/>
</dbReference>
<keyword evidence="4" id="KW-0547">Nucleotide-binding</keyword>
<evidence type="ECO:0000256" key="2">
    <source>
        <dbReference type="ARBA" id="ARBA00022679"/>
    </source>
</evidence>
<organism evidence="12 13">
    <name type="scientific">Sumerlaea chitinivorans</name>
    <dbReference type="NCBI Taxonomy" id="2250252"/>
    <lineage>
        <taxon>Bacteria</taxon>
        <taxon>Candidatus Sumerlaeota</taxon>
        <taxon>Candidatus Sumerlaeia</taxon>
        <taxon>Candidatus Sumerlaeales</taxon>
        <taxon>Candidatus Sumerlaeaceae</taxon>
        <taxon>Candidatus Sumerlaea</taxon>
    </lineage>
</organism>
<evidence type="ECO:0000256" key="3">
    <source>
        <dbReference type="ARBA" id="ARBA00022723"/>
    </source>
</evidence>
<dbReference type="Gene3D" id="3.40.50.450">
    <property type="match status" value="1"/>
</dbReference>
<dbReference type="InterPro" id="IPR050929">
    <property type="entry name" value="PFKA"/>
</dbReference>
<evidence type="ECO:0000256" key="10">
    <source>
        <dbReference type="ARBA" id="ARBA00048070"/>
    </source>
</evidence>
<dbReference type="NCBIfam" id="NF005301">
    <property type="entry name" value="PRK06830.1"/>
    <property type="match status" value="1"/>
</dbReference>
<keyword evidence="3" id="KW-0479">Metal-binding</keyword>
<evidence type="ECO:0000256" key="4">
    <source>
        <dbReference type="ARBA" id="ARBA00022741"/>
    </source>
</evidence>
<dbReference type="InterPro" id="IPR000023">
    <property type="entry name" value="Phosphofructokinase_dom"/>
</dbReference>
<keyword evidence="6" id="KW-0067">ATP-binding</keyword>
<evidence type="ECO:0000313" key="13">
    <source>
        <dbReference type="Proteomes" id="UP000262583"/>
    </source>
</evidence>
<keyword evidence="7" id="KW-0460">Magnesium</keyword>